<dbReference type="InterPro" id="IPR000093">
    <property type="entry name" value="DNA_Rcmb_RecR"/>
</dbReference>
<dbReference type="Pfam" id="PF13662">
    <property type="entry name" value="Toprim_4"/>
    <property type="match status" value="1"/>
</dbReference>
<dbReference type="Gene3D" id="3.30.60.80">
    <property type="match status" value="1"/>
</dbReference>
<evidence type="ECO:0000259" key="8">
    <source>
        <dbReference type="PROSITE" id="PS50880"/>
    </source>
</evidence>
<dbReference type="CDD" id="cd01025">
    <property type="entry name" value="TOPRIM_recR"/>
    <property type="match status" value="1"/>
</dbReference>
<comment type="similarity">
    <text evidence="7">Belongs to the RecR family.</text>
</comment>
<dbReference type="PANTHER" id="PTHR30446">
    <property type="entry name" value="RECOMBINATION PROTEIN RECR"/>
    <property type="match status" value="1"/>
</dbReference>
<dbReference type="NCBIfam" id="TIGR00615">
    <property type="entry name" value="recR"/>
    <property type="match status" value="1"/>
</dbReference>
<dbReference type="InterPro" id="IPR006171">
    <property type="entry name" value="TOPRIM_dom"/>
</dbReference>
<evidence type="ECO:0000256" key="2">
    <source>
        <dbReference type="ARBA" id="ARBA00022763"/>
    </source>
</evidence>
<dbReference type="Pfam" id="PF21175">
    <property type="entry name" value="RecR_C"/>
    <property type="match status" value="1"/>
</dbReference>
<dbReference type="InterPro" id="IPR023627">
    <property type="entry name" value="Rcmb_RecR"/>
</dbReference>
<dbReference type="KEGG" id="mgod:E7746_07850"/>
<dbReference type="RefSeq" id="WP_123396827.1">
    <property type="nucleotide sequence ID" value="NZ_CANQMU010000022.1"/>
</dbReference>
<dbReference type="Gene3D" id="6.10.250.240">
    <property type="match status" value="1"/>
</dbReference>
<keyword evidence="1 7" id="KW-0479">Metal-binding</keyword>
<reference evidence="9 10" key="1">
    <citation type="submission" date="2019-02" db="EMBL/GenBank/DDBJ databases">
        <title>Isolation and identification of novel species under the genus Muribaculum.</title>
        <authorList>
            <person name="Miyake S."/>
            <person name="Ding Y."/>
            <person name="Low A."/>
            <person name="Soh M."/>
            <person name="Seedorf H."/>
        </authorList>
    </citation>
    <scope>NUCLEOTIDE SEQUENCE [LARGE SCALE GENOMIC DNA]</scope>
    <source>
        <strain evidence="9 10">TLL-A4</strain>
    </source>
</reference>
<keyword evidence="6 7" id="KW-0234">DNA repair</keyword>
<feature type="zinc finger region" description="C4-type" evidence="7">
    <location>
        <begin position="60"/>
        <end position="75"/>
    </location>
</feature>
<dbReference type="SMART" id="SM00493">
    <property type="entry name" value="TOPRIM"/>
    <property type="match status" value="1"/>
</dbReference>
<dbReference type="GO" id="GO:0008270">
    <property type="term" value="F:zinc ion binding"/>
    <property type="evidence" value="ECO:0007669"/>
    <property type="project" value="UniProtKB-KW"/>
</dbReference>
<dbReference type="InterPro" id="IPR015967">
    <property type="entry name" value="Rcmb_RecR_Znf"/>
</dbReference>
<dbReference type="InterPro" id="IPR034137">
    <property type="entry name" value="TOPRIM_RecR"/>
</dbReference>
<dbReference type="Proteomes" id="UP000297031">
    <property type="component" value="Chromosome"/>
</dbReference>
<evidence type="ECO:0000256" key="7">
    <source>
        <dbReference type="HAMAP-Rule" id="MF_00017"/>
    </source>
</evidence>
<dbReference type="GO" id="GO:0006310">
    <property type="term" value="P:DNA recombination"/>
    <property type="evidence" value="ECO:0007669"/>
    <property type="project" value="UniProtKB-UniRule"/>
</dbReference>
<proteinExistence type="inferred from homology"/>
<comment type="function">
    <text evidence="7">May play a role in DNA repair. It seems to be involved in an RecBC-independent recombinational process of DNA repair. It may act with RecF and RecO.</text>
</comment>
<evidence type="ECO:0000256" key="6">
    <source>
        <dbReference type="ARBA" id="ARBA00023204"/>
    </source>
</evidence>
<dbReference type="PROSITE" id="PS50880">
    <property type="entry name" value="TOPRIM"/>
    <property type="match status" value="1"/>
</dbReference>
<dbReference type="EMBL" id="CP039393">
    <property type="protein sequence ID" value="QCD35802.1"/>
    <property type="molecule type" value="Genomic_DNA"/>
</dbReference>
<keyword evidence="2 7" id="KW-0227">DNA damage</keyword>
<evidence type="ECO:0000256" key="4">
    <source>
        <dbReference type="ARBA" id="ARBA00022833"/>
    </source>
</evidence>
<evidence type="ECO:0000313" key="10">
    <source>
        <dbReference type="Proteomes" id="UP000297031"/>
    </source>
</evidence>
<dbReference type="Gene3D" id="1.10.8.420">
    <property type="entry name" value="RecR Domain 1"/>
    <property type="match status" value="1"/>
</dbReference>
<dbReference type="PANTHER" id="PTHR30446:SF0">
    <property type="entry name" value="RECOMBINATION PROTEIN RECR"/>
    <property type="match status" value="1"/>
</dbReference>
<protein>
    <recommendedName>
        <fullName evidence="7">Recombination protein RecR</fullName>
    </recommendedName>
</protein>
<keyword evidence="10" id="KW-1185">Reference proteome</keyword>
<evidence type="ECO:0000256" key="5">
    <source>
        <dbReference type="ARBA" id="ARBA00023172"/>
    </source>
</evidence>
<evidence type="ECO:0000256" key="3">
    <source>
        <dbReference type="ARBA" id="ARBA00022771"/>
    </source>
</evidence>
<accession>A0A4P7VJ41</accession>
<name>A0A4P7VJ41_9BACT</name>
<dbReference type="GO" id="GO:0003677">
    <property type="term" value="F:DNA binding"/>
    <property type="evidence" value="ECO:0007669"/>
    <property type="project" value="UniProtKB-UniRule"/>
</dbReference>
<dbReference type="Gene3D" id="3.40.1360.10">
    <property type="match status" value="1"/>
</dbReference>
<dbReference type="PROSITE" id="PS01300">
    <property type="entry name" value="RECR"/>
    <property type="match status" value="1"/>
</dbReference>
<evidence type="ECO:0000313" key="9">
    <source>
        <dbReference type="EMBL" id="QCD35802.1"/>
    </source>
</evidence>
<organism evidence="9 10">
    <name type="scientific">Muribaculum gordoncarteri</name>
    <dbReference type="NCBI Taxonomy" id="2530390"/>
    <lineage>
        <taxon>Bacteria</taxon>
        <taxon>Pseudomonadati</taxon>
        <taxon>Bacteroidota</taxon>
        <taxon>Bacteroidia</taxon>
        <taxon>Bacteroidales</taxon>
        <taxon>Muribaculaceae</taxon>
        <taxon>Muribaculum</taxon>
    </lineage>
</organism>
<dbReference type="SUPFAM" id="SSF111304">
    <property type="entry name" value="Recombination protein RecR"/>
    <property type="match status" value="1"/>
</dbReference>
<dbReference type="Pfam" id="PF21176">
    <property type="entry name" value="RecR_HhH"/>
    <property type="match status" value="1"/>
</dbReference>
<dbReference type="Pfam" id="PF02132">
    <property type="entry name" value="RecR_ZnF"/>
    <property type="match status" value="1"/>
</dbReference>
<keyword evidence="4 7" id="KW-0862">Zinc</keyword>
<evidence type="ECO:0000256" key="1">
    <source>
        <dbReference type="ARBA" id="ARBA00022723"/>
    </source>
</evidence>
<feature type="domain" description="Toprim" evidence="8">
    <location>
        <begin position="83"/>
        <end position="178"/>
    </location>
</feature>
<sequence length="210" mass="23268">MEQEYASTLLETAVNELSRLPGIGRKTALRLALHILRQDEKYGIELGEAIINLRNGIRYCTTCHNISETDTCPICSNPSRDASTVCVVESVKDVMSFENTRQFNGLYHVLGGVISPMDGIGPDQLEIESLVERVANGGVKEVILALSATMEGETTNFYIYRRLGTLPVKITQLARGVSVGNEIEYTDEITLGRSLLNRTLFSESFNQHLQ</sequence>
<keyword evidence="3 7" id="KW-0863">Zinc-finger</keyword>
<dbReference type="HAMAP" id="MF_00017">
    <property type="entry name" value="RecR"/>
    <property type="match status" value="1"/>
</dbReference>
<dbReference type="AlphaFoldDB" id="A0A4P7VJ41"/>
<gene>
    <name evidence="7 9" type="primary">recR</name>
    <name evidence="9" type="ORF">E7746_07850</name>
</gene>
<keyword evidence="5 7" id="KW-0233">DNA recombination</keyword>
<dbReference type="OrthoDB" id="9802672at2"/>
<dbReference type="GO" id="GO:0006281">
    <property type="term" value="P:DNA repair"/>
    <property type="evidence" value="ECO:0007669"/>
    <property type="project" value="UniProtKB-UniRule"/>
</dbReference>